<feature type="compositionally biased region" description="Low complexity" evidence="5">
    <location>
        <begin position="31"/>
        <end position="41"/>
    </location>
</feature>
<feature type="compositionally biased region" description="Polar residues" evidence="5">
    <location>
        <begin position="64"/>
        <end position="74"/>
    </location>
</feature>
<accession>A0A8S8ZUP4</accession>
<name>A0A8S8ZUP4_SORMA</name>
<dbReference type="GO" id="GO:0000981">
    <property type="term" value="F:DNA-binding transcription factor activity, RNA polymerase II-specific"/>
    <property type="evidence" value="ECO:0007669"/>
    <property type="project" value="InterPro"/>
</dbReference>
<dbReference type="InterPro" id="IPR036864">
    <property type="entry name" value="Zn2-C6_fun-type_DNA-bd_sf"/>
</dbReference>
<dbReference type="InterPro" id="IPR007219">
    <property type="entry name" value="XnlR_reg_dom"/>
</dbReference>
<reference evidence="7 8" key="1">
    <citation type="submission" date="2017-07" db="EMBL/GenBank/DDBJ databases">
        <title>Genome sequence of the Sordaria macrospora wild type strain R19027.</title>
        <authorList>
            <person name="Nowrousian M."/>
            <person name="Teichert I."/>
            <person name="Kueck U."/>
        </authorList>
    </citation>
    <scope>NUCLEOTIDE SEQUENCE [LARGE SCALE GENOMIC DNA]</scope>
    <source>
        <strain evidence="7 8">R19027</strain>
        <tissue evidence="7">Mycelium</tissue>
    </source>
</reference>
<comment type="subcellular location">
    <subcellularLocation>
        <location evidence="1">Nucleus</location>
    </subcellularLocation>
</comment>
<comment type="caution">
    <text evidence="7">The sequence shown here is derived from an EMBL/GenBank/DDBJ whole genome shotgun (WGS) entry which is preliminary data.</text>
</comment>
<dbReference type="SMART" id="SM00066">
    <property type="entry name" value="GAL4"/>
    <property type="match status" value="1"/>
</dbReference>
<dbReference type="Gene3D" id="4.10.240.10">
    <property type="entry name" value="Zn(2)-C6 fungal-type DNA-binding domain"/>
    <property type="match status" value="1"/>
</dbReference>
<proteinExistence type="predicted"/>
<dbReference type="InterPro" id="IPR050613">
    <property type="entry name" value="Sec_Metabolite_Reg"/>
</dbReference>
<dbReference type="PANTHER" id="PTHR31001">
    <property type="entry name" value="UNCHARACTERIZED TRANSCRIPTIONAL REGULATORY PROTEIN"/>
    <property type="match status" value="1"/>
</dbReference>
<keyword evidence="2" id="KW-0479">Metal-binding</keyword>
<keyword evidence="4" id="KW-0175">Coiled coil</keyword>
<evidence type="ECO:0000256" key="3">
    <source>
        <dbReference type="ARBA" id="ARBA00023242"/>
    </source>
</evidence>
<feature type="compositionally biased region" description="Low complexity" evidence="5">
    <location>
        <begin position="94"/>
        <end position="113"/>
    </location>
</feature>
<protein>
    <recommendedName>
        <fullName evidence="6">Zn(2)-C6 fungal-type domain-containing protein</fullName>
    </recommendedName>
</protein>
<dbReference type="CDD" id="cd12148">
    <property type="entry name" value="fungal_TF_MHR"/>
    <property type="match status" value="1"/>
</dbReference>
<evidence type="ECO:0000256" key="1">
    <source>
        <dbReference type="ARBA" id="ARBA00004123"/>
    </source>
</evidence>
<dbReference type="SUPFAM" id="SSF57701">
    <property type="entry name" value="Zn2/Cys6 DNA-binding domain"/>
    <property type="match status" value="1"/>
</dbReference>
<feature type="coiled-coil region" evidence="4">
    <location>
        <begin position="165"/>
        <end position="192"/>
    </location>
</feature>
<organism evidence="7 8">
    <name type="scientific">Sordaria macrospora</name>
    <dbReference type="NCBI Taxonomy" id="5147"/>
    <lineage>
        <taxon>Eukaryota</taxon>
        <taxon>Fungi</taxon>
        <taxon>Dikarya</taxon>
        <taxon>Ascomycota</taxon>
        <taxon>Pezizomycotina</taxon>
        <taxon>Sordariomycetes</taxon>
        <taxon>Sordariomycetidae</taxon>
        <taxon>Sordariales</taxon>
        <taxon>Sordariaceae</taxon>
        <taxon>Sordaria</taxon>
    </lineage>
</organism>
<evidence type="ECO:0000259" key="6">
    <source>
        <dbReference type="PROSITE" id="PS50048"/>
    </source>
</evidence>
<evidence type="ECO:0000313" key="8">
    <source>
        <dbReference type="Proteomes" id="UP000433876"/>
    </source>
</evidence>
<dbReference type="SMART" id="SM00906">
    <property type="entry name" value="Fungal_trans"/>
    <property type="match status" value="1"/>
</dbReference>
<dbReference type="GO" id="GO:0006351">
    <property type="term" value="P:DNA-templated transcription"/>
    <property type="evidence" value="ECO:0007669"/>
    <property type="project" value="InterPro"/>
</dbReference>
<dbReference type="GO" id="GO:0008270">
    <property type="term" value="F:zinc ion binding"/>
    <property type="evidence" value="ECO:0007669"/>
    <property type="project" value="InterPro"/>
</dbReference>
<evidence type="ECO:0000256" key="5">
    <source>
        <dbReference type="SAM" id="MobiDB-lite"/>
    </source>
</evidence>
<dbReference type="EMBL" id="NMPR01000063">
    <property type="protein sequence ID" value="KAA8632035.1"/>
    <property type="molecule type" value="Genomic_DNA"/>
</dbReference>
<dbReference type="GO" id="GO:0005634">
    <property type="term" value="C:nucleus"/>
    <property type="evidence" value="ECO:0007669"/>
    <property type="project" value="UniProtKB-SubCell"/>
</dbReference>
<keyword evidence="3" id="KW-0539">Nucleus</keyword>
<feature type="domain" description="Zn(2)-C6 fungal-type" evidence="6">
    <location>
        <begin position="123"/>
        <end position="150"/>
    </location>
</feature>
<sequence>METFPNVPMALRPSASGAAPGVSTASSGADPSALSAPSRPASEPPRQPPSQTQTTQVQTPIQPSWAQTPGSTAESPWGDQSPAQLDSPWDRAQSQDPSQDQSQSIQPQQQQQIRYAKSPRILACQLCQGRKIKCNRVFPCDNCKRSNVQCIPSKPAPLRKRRPPHQALQEKLAAVTEKMEQMRREMDAAKAGGHGIAVSVTPTPTASAWKSKGNPTLIQEEGGVRYMDSLLGTVYQELGEIRAMVDKESALDESSPASFAPADGSELVIGPDTPTVDVMSFWPEPGLVWSLCDIFFQRVNPLMKIIHKPTLEKYVPEASSGPFGLRSNMRALFFSIFVMAVVSLDADECMKRLGYDREQALRNFSQGARLTFLRMGFLSTNDLTTLQAFTLYLTSLQGRFNPHVTWILLGTAIRLARKLGLHVDGKRLGLPPFETEMRRRLWWQLVVLDAKCATTSGFKSAAVVRDFSTELPRNLEDADMHPDAKEDFVERDGPTEMIFCLMMYKATDFLLTNGQDFEGVLIAADLPGSHAPGSDDQRHRRTVEQLALELAAFTDRYHLHPANGPVHALASKLKEYFIKKLCNAKPQPPSTSDQQGPDDVDRAFRLAIIDLEHNEQNLDNNDPAFFWFSRMYFQPFNFMYVVSQLCQVQSPPASDEQNTKTPNIKTELIDRAWRQISFVYKLNTDLFDMTNRLYFQCARKVLEAWQKRSEALLRQTGTRPPVPAYVEKLASIIGNGNSNNNGRSLPATRTGKGTVPAATTLASTAGTVYTVGNSSSSLPPGPAVSAGPGAISIPTTQALGQGPPQEPSQFMEGIVDYMDPNMAFAGNLWGDGGFEDQFQQSQMPMMDMMEDPTTGVLYSGPPYYYPDTEGGGEPSRGMW</sequence>
<evidence type="ECO:0000256" key="4">
    <source>
        <dbReference type="SAM" id="Coils"/>
    </source>
</evidence>
<dbReference type="CDD" id="cd00067">
    <property type="entry name" value="GAL4"/>
    <property type="match status" value="1"/>
</dbReference>
<dbReference type="Pfam" id="PF00172">
    <property type="entry name" value="Zn_clus"/>
    <property type="match status" value="1"/>
</dbReference>
<evidence type="ECO:0000256" key="2">
    <source>
        <dbReference type="ARBA" id="ARBA00022723"/>
    </source>
</evidence>
<dbReference type="GO" id="GO:0003677">
    <property type="term" value="F:DNA binding"/>
    <property type="evidence" value="ECO:0007669"/>
    <property type="project" value="InterPro"/>
</dbReference>
<dbReference type="AlphaFoldDB" id="A0A8S8ZUP4"/>
<dbReference type="Proteomes" id="UP000433876">
    <property type="component" value="Unassembled WGS sequence"/>
</dbReference>
<dbReference type="VEuPathDB" id="FungiDB:SMAC_05118"/>
<dbReference type="PANTHER" id="PTHR31001:SF85">
    <property type="entry name" value="ZN(II)2CYS6 TRANSCRIPTION FACTOR (EUROFUNG)"/>
    <property type="match status" value="1"/>
</dbReference>
<gene>
    <name evidence="7" type="ORF">SMACR_05118</name>
</gene>
<dbReference type="Pfam" id="PF04082">
    <property type="entry name" value="Fungal_trans"/>
    <property type="match status" value="1"/>
</dbReference>
<evidence type="ECO:0000313" key="7">
    <source>
        <dbReference type="EMBL" id="KAA8632035.1"/>
    </source>
</evidence>
<dbReference type="InterPro" id="IPR001138">
    <property type="entry name" value="Zn2Cys6_DnaBD"/>
</dbReference>
<dbReference type="PROSITE" id="PS50048">
    <property type="entry name" value="ZN2_CY6_FUNGAL_2"/>
    <property type="match status" value="1"/>
</dbReference>
<feature type="compositionally biased region" description="Low complexity" evidence="5">
    <location>
        <begin position="49"/>
        <end position="63"/>
    </location>
</feature>
<feature type="region of interest" description="Disordered" evidence="5">
    <location>
        <begin position="1"/>
        <end position="114"/>
    </location>
</feature>